<evidence type="ECO:0000313" key="2">
    <source>
        <dbReference type="Proteomes" id="UP001148737"/>
    </source>
</evidence>
<dbReference type="EMBL" id="JANAKD010000129">
    <property type="protein sequence ID" value="KAJ3497209.1"/>
    <property type="molecule type" value="Genomic_DNA"/>
</dbReference>
<sequence length="1433" mass="157064">MAAPPSDEAFWAHDDSIFDFTLKFEDIILSISLSSIFSVGCVFFFCYFYLQPLYVGRSFVLFTKLGIAATLVAVRATLLAYAITISGHSGATASAAGATDLLAAIFVVVWISLEHGHSLRSSSIFTLYLFAGVLADTTKSRSFFLRHGLAIPGGLESAAATLQVCLICLQEVSKRAHILDATLRDSLGEEATSGPLSRLFFLFLRRIFATGFDEELSMNDLGQMDAGFSPGLLYQQIMKCWRPRQNCKTAASRELAKACLRAWKRYLLPMLAARSVVTALNFAQPFLLRQVIMMVGEQNTKSQDMAHRGGILGASIFIFYGLPLARTTYSHLLNRYITRVRGGIISLLFHKIHRLTETEAKKAAVASLMTADIEGITSGIQDFIEIPFGVIELALGIYVLYQFVEFVAFTVFGPVVVFTILTHFLSQKVGTLQAGWNESIADRIRKTSHILPQLTSIKMLGLGPTIGAFLRGLRVEEVRISRGFRLAEAISMVPVLLADLMTPVLVIAAALFGSAFHGEMEAVHVFPVLTAVVLIQTPLARVLDTYPTVTGMLACFSRVESFLCTSERKDPRVHLASSNVSSGHESLVCFHNADIAKLGMKEPLLRGLNFQLPPGSLSTIIGRTGSGKSSLVEAILGESEVLAGTVKVDTSNIGYCSQNAWLRDTTIRENIIGLEEYDEARFARVVRACFLEEDFTWLPGGAEYVVGTNGQNLSGGQRQRVALARTAYQAKKLTILDDALSSLDRHTAITVLHQLCGRNGMLREAGCTVVLVTYLPECLNLSNNLLIITRTKQVVMTPAAIRGTQFADEVASILNSNNVSVRAAVENEEQNVIRRSLQHQAAPTRASNDSGSRTTRPVYRPLFALVGRLSAMRFVLLLILFGTAETLPEVYIRLWIELHPRETLYFLGYAGIVFAASLLGAVCHWILHARLSPRCSVGFHDALVNTTMGATLSYLSATKTGVYLNLYNQDLLVVSKTLPAAIFRTLYAGTAGTIQIVVIMSGASFLSLILPFVLVGGYFIQRYYLRTSCQVRLLDLEAKTPLYTYFEETIAGLSHLHAVRWVAKNIERGFCLLEESQKPYYVLFAIQQWLALILGLMSGTVGVVLFALALYVKEGSTESSIGLSFVGLLAVARIIEATIMAWTSTQTSTGAVSRLLEFEATTPQEVTASEQELPERWPSGGAIEFKEVTARYRPDSEDAPALDDITMSIASGQRIGVSGRSGSGKSSIFRTLLGFIHYQGMIEIDGINIASISRDQLRSRLVTITQDLVQFQGTVRMNLLPLTMNVVKELSVEDEEKASKKDMELEQLLKTLRIWAQLTSKGGLDAILEDVGYSKGELQLLCIARAILKQRETGSKLVLVDEATSSVDAETEKAVNAAMKENFVGCTILTIAHRRSGLRNVEGVVDMYHGSIIGYEALQSEEDILPDSDASSN</sequence>
<name>A0ACC1R5Z8_9HYPO</name>
<reference evidence="1" key="1">
    <citation type="submission" date="2022-07" db="EMBL/GenBank/DDBJ databases">
        <title>Genome Sequence of Lecanicillium saksenae.</title>
        <authorList>
            <person name="Buettner E."/>
        </authorList>
    </citation>
    <scope>NUCLEOTIDE SEQUENCE</scope>
    <source>
        <strain evidence="1">VT-O1</strain>
    </source>
</reference>
<accession>A0ACC1R5Z8</accession>
<proteinExistence type="predicted"/>
<evidence type="ECO:0000313" key="1">
    <source>
        <dbReference type="EMBL" id="KAJ3497209.1"/>
    </source>
</evidence>
<keyword evidence="2" id="KW-1185">Reference proteome</keyword>
<dbReference type="Proteomes" id="UP001148737">
    <property type="component" value="Unassembled WGS sequence"/>
</dbReference>
<organism evidence="1 2">
    <name type="scientific">Lecanicillium saksenae</name>
    <dbReference type="NCBI Taxonomy" id="468837"/>
    <lineage>
        <taxon>Eukaryota</taxon>
        <taxon>Fungi</taxon>
        <taxon>Dikarya</taxon>
        <taxon>Ascomycota</taxon>
        <taxon>Pezizomycotina</taxon>
        <taxon>Sordariomycetes</taxon>
        <taxon>Hypocreomycetidae</taxon>
        <taxon>Hypocreales</taxon>
        <taxon>Cordycipitaceae</taxon>
        <taxon>Lecanicillium</taxon>
    </lineage>
</organism>
<protein>
    <submittedName>
        <fullName evidence="1">Uncharacterized protein</fullName>
    </submittedName>
</protein>
<gene>
    <name evidence="1" type="ORF">NLG97_g2075</name>
</gene>
<comment type="caution">
    <text evidence="1">The sequence shown here is derived from an EMBL/GenBank/DDBJ whole genome shotgun (WGS) entry which is preliminary data.</text>
</comment>